<feature type="compositionally biased region" description="Polar residues" evidence="7">
    <location>
        <begin position="269"/>
        <end position="288"/>
    </location>
</feature>
<dbReference type="PANTHER" id="PTHR22726">
    <property type="entry name" value="METALLOENDOPEPTIDASE OMA1"/>
    <property type="match status" value="1"/>
</dbReference>
<feature type="signal peptide" evidence="8">
    <location>
        <begin position="1"/>
        <end position="28"/>
    </location>
</feature>
<accession>A0A2N9Y4Q8</accession>
<evidence type="ECO:0000313" key="11">
    <source>
        <dbReference type="Proteomes" id="UP000231094"/>
    </source>
</evidence>
<evidence type="ECO:0000256" key="1">
    <source>
        <dbReference type="ARBA" id="ARBA00022670"/>
    </source>
</evidence>
<evidence type="ECO:0000256" key="8">
    <source>
        <dbReference type="SAM" id="SignalP"/>
    </source>
</evidence>
<evidence type="ECO:0000256" key="4">
    <source>
        <dbReference type="ARBA" id="ARBA00022833"/>
    </source>
</evidence>
<feature type="chain" id="PRO_5014835202" evidence="8">
    <location>
        <begin position="29"/>
        <end position="301"/>
    </location>
</feature>
<gene>
    <name evidence="10" type="ORF">BHC47_11505</name>
</gene>
<dbReference type="CDD" id="cd07331">
    <property type="entry name" value="M48C_Oma1_like"/>
    <property type="match status" value="1"/>
</dbReference>
<protein>
    <submittedName>
        <fullName evidence="10">Deoxyribonuclease HsdR</fullName>
    </submittedName>
</protein>
<keyword evidence="3 6" id="KW-0378">Hydrolase</keyword>
<dbReference type="GO" id="GO:0046872">
    <property type="term" value="F:metal ion binding"/>
    <property type="evidence" value="ECO:0007669"/>
    <property type="project" value="UniProtKB-KW"/>
</dbReference>
<dbReference type="GO" id="GO:0004222">
    <property type="term" value="F:metalloendopeptidase activity"/>
    <property type="evidence" value="ECO:0007669"/>
    <property type="project" value="InterPro"/>
</dbReference>
<keyword evidence="4 6" id="KW-0862">Zinc</keyword>
<keyword evidence="1 6" id="KW-0645">Protease</keyword>
<sequence>MNLLKIKPKLLTATVATICMALSGCAQVADVMGYDTQTLNESAAKSYSQMMGQAKAKGQIETNTPVAKRVRTVFQRLVPYANEANKTGVAFNWQLNVIRSNEVNAFAMPGGKMVVYTGIVKNLNLSDDEIAAIVGHEMTHALQEHSKKAAGQQILTSTALEVGGSALQSKTGVNANDMNFYKDILNQYGLNLPFSRHQESQADAGGLRLMAQAGYDPNAAVTVWEKMNKVMGNNRSTSLLSTHPSNDARIKALKKMLPEVLPVYEQAKQNNLTMQKRPVSQSKNTQGSGARKGTAKKKSRS</sequence>
<reference evidence="10 11" key="1">
    <citation type="journal article" date="2017" name="MBio">
        <title>Type VI secretion-mediated competition in the bee gut microbiome.</title>
        <authorList>
            <person name="Steele M.I."/>
            <person name="Kwong W.K."/>
            <person name="Powell J.E."/>
            <person name="Whiteley M."/>
            <person name="Moran N.A."/>
        </authorList>
    </citation>
    <scope>NUCLEOTIDE SEQUENCE [LARGE SCALE GENOMIC DNA]</scope>
    <source>
        <strain evidence="10 11">PEB0171</strain>
    </source>
</reference>
<evidence type="ECO:0000256" key="3">
    <source>
        <dbReference type="ARBA" id="ARBA00022801"/>
    </source>
</evidence>
<comment type="similarity">
    <text evidence="6">Belongs to the peptidase M48 family.</text>
</comment>
<proteinExistence type="inferred from homology"/>
<feature type="domain" description="Peptidase M48" evidence="9">
    <location>
        <begin position="68"/>
        <end position="256"/>
    </location>
</feature>
<evidence type="ECO:0000313" key="10">
    <source>
        <dbReference type="EMBL" id="PIT62985.1"/>
    </source>
</evidence>
<dbReference type="Gene3D" id="3.30.2010.10">
    <property type="entry name" value="Metalloproteases ('zincins'), catalytic domain"/>
    <property type="match status" value="1"/>
</dbReference>
<feature type="region of interest" description="Disordered" evidence="7">
    <location>
        <begin position="269"/>
        <end position="301"/>
    </location>
</feature>
<dbReference type="EMBL" id="MEIV01000040">
    <property type="protein sequence ID" value="PIT62985.1"/>
    <property type="molecule type" value="Genomic_DNA"/>
</dbReference>
<comment type="caution">
    <text evidence="10">The sequence shown here is derived from an EMBL/GenBank/DDBJ whole genome shotgun (WGS) entry which is preliminary data.</text>
</comment>
<dbReference type="GO" id="GO:0051603">
    <property type="term" value="P:proteolysis involved in protein catabolic process"/>
    <property type="evidence" value="ECO:0007669"/>
    <property type="project" value="TreeGrafter"/>
</dbReference>
<dbReference type="Pfam" id="PF01435">
    <property type="entry name" value="Peptidase_M48"/>
    <property type="match status" value="1"/>
</dbReference>
<name>A0A2N9Y4Q8_9NEIS</name>
<dbReference type="AlphaFoldDB" id="A0A2N9Y4Q8"/>
<dbReference type="PANTHER" id="PTHR22726:SF1">
    <property type="entry name" value="METALLOENDOPEPTIDASE OMA1, MITOCHONDRIAL"/>
    <property type="match status" value="1"/>
</dbReference>
<evidence type="ECO:0000256" key="2">
    <source>
        <dbReference type="ARBA" id="ARBA00022723"/>
    </source>
</evidence>
<organism evidence="10 11">
    <name type="scientific">Snodgrassella alvi</name>
    <dbReference type="NCBI Taxonomy" id="1196083"/>
    <lineage>
        <taxon>Bacteria</taxon>
        <taxon>Pseudomonadati</taxon>
        <taxon>Pseudomonadota</taxon>
        <taxon>Betaproteobacteria</taxon>
        <taxon>Neisseriales</taxon>
        <taxon>Neisseriaceae</taxon>
        <taxon>Snodgrassella</taxon>
    </lineage>
</organism>
<dbReference type="GO" id="GO:0016020">
    <property type="term" value="C:membrane"/>
    <property type="evidence" value="ECO:0007669"/>
    <property type="project" value="TreeGrafter"/>
</dbReference>
<dbReference type="Proteomes" id="UP000231094">
    <property type="component" value="Unassembled WGS sequence"/>
</dbReference>
<evidence type="ECO:0000259" key="9">
    <source>
        <dbReference type="Pfam" id="PF01435"/>
    </source>
</evidence>
<comment type="cofactor">
    <cofactor evidence="6">
        <name>Zn(2+)</name>
        <dbReference type="ChEBI" id="CHEBI:29105"/>
    </cofactor>
    <text evidence="6">Binds 1 zinc ion per subunit.</text>
</comment>
<evidence type="ECO:0000256" key="6">
    <source>
        <dbReference type="RuleBase" id="RU003983"/>
    </source>
</evidence>
<dbReference type="PROSITE" id="PS51257">
    <property type="entry name" value="PROKAR_LIPOPROTEIN"/>
    <property type="match status" value="1"/>
</dbReference>
<dbReference type="InterPro" id="IPR051156">
    <property type="entry name" value="Mito/Outer_Membr_Metalloprot"/>
</dbReference>
<dbReference type="RefSeq" id="WP_100115548.1">
    <property type="nucleotide sequence ID" value="NZ_JBNPAZ010000013.1"/>
</dbReference>
<keyword evidence="2" id="KW-0479">Metal-binding</keyword>
<evidence type="ECO:0000256" key="5">
    <source>
        <dbReference type="ARBA" id="ARBA00023049"/>
    </source>
</evidence>
<keyword evidence="8" id="KW-0732">Signal</keyword>
<keyword evidence="5 6" id="KW-0482">Metalloprotease</keyword>
<evidence type="ECO:0000256" key="7">
    <source>
        <dbReference type="SAM" id="MobiDB-lite"/>
    </source>
</evidence>
<dbReference type="InterPro" id="IPR001915">
    <property type="entry name" value="Peptidase_M48"/>
</dbReference>